<reference evidence="1 2" key="2">
    <citation type="submission" date="2019-07" db="EMBL/GenBank/DDBJ databases">
        <authorList>
            <person name="Huang Y."/>
        </authorList>
    </citation>
    <scope>NUCLEOTIDE SEQUENCE [LARGE SCALE GENOMIC DNA]</scope>
    <source>
        <strain evidence="1 2">HY188</strain>
    </source>
</reference>
<evidence type="ECO:0000313" key="1">
    <source>
        <dbReference type="EMBL" id="QDQ96945.1"/>
    </source>
</evidence>
<gene>
    <name evidence="1" type="ORF">FO059_05865</name>
</gene>
<sequence>MIAPPRVAATVAARDLLCSLRRRHGPLMLHQSGGCCDGSSPMCYGAGEFLVGDRDVLLGELDLAAEPGVVPAARPIGENAVAVWISGPQFAAWQHTQLILDVVAGRGGGFSLEAPEGVRFLTRSRPFTQAELRALTDAPPLTGAQVEAGDVPPAPGLPVVVEDAADAGSACGFR</sequence>
<keyword evidence="2" id="KW-1185">Reference proteome</keyword>
<proteinExistence type="predicted"/>
<dbReference type="EMBL" id="CP041765">
    <property type="protein sequence ID" value="QDQ96945.1"/>
    <property type="molecule type" value="Genomic_DNA"/>
</dbReference>
<dbReference type="RefSeq" id="WP_143907134.1">
    <property type="nucleotide sequence ID" value="NZ_CP041765.1"/>
</dbReference>
<evidence type="ECO:0000313" key="2">
    <source>
        <dbReference type="Proteomes" id="UP000317344"/>
    </source>
</evidence>
<dbReference type="Pfam" id="PF05610">
    <property type="entry name" value="DUF779"/>
    <property type="match status" value="1"/>
</dbReference>
<reference evidence="1 2" key="1">
    <citation type="submission" date="2019-07" db="EMBL/GenBank/DDBJ databases">
        <title>Tomitella cavernea sp. nov., an actinomycete isolated from soil.</title>
        <authorList>
            <person name="Cheng J."/>
        </authorList>
    </citation>
    <scope>NUCLEOTIDE SEQUENCE [LARGE SCALE GENOMIC DNA]</scope>
    <source>
        <strain evidence="1 2">HY188</strain>
    </source>
</reference>
<dbReference type="InterPro" id="IPR008497">
    <property type="entry name" value="DUF779"/>
</dbReference>
<dbReference type="OrthoDB" id="3725739at2"/>
<dbReference type="KEGG" id="toy:FO059_05865"/>
<accession>A0A516X1I7</accession>
<name>A0A516X1I7_9ACTN</name>
<organism evidence="1 2">
    <name type="scientific">Tomitella fengzijianii</name>
    <dbReference type="NCBI Taxonomy" id="2597660"/>
    <lineage>
        <taxon>Bacteria</taxon>
        <taxon>Bacillati</taxon>
        <taxon>Actinomycetota</taxon>
        <taxon>Actinomycetes</taxon>
        <taxon>Mycobacteriales</taxon>
        <taxon>Tomitella</taxon>
    </lineage>
</organism>
<dbReference type="Proteomes" id="UP000317344">
    <property type="component" value="Chromosome"/>
</dbReference>
<protein>
    <submittedName>
        <fullName evidence="1">DUF779 domain-containing protein</fullName>
    </submittedName>
</protein>
<dbReference type="AlphaFoldDB" id="A0A516X1I7"/>